<dbReference type="InterPro" id="IPR031325">
    <property type="entry name" value="RHS_repeat"/>
</dbReference>
<feature type="compositionally biased region" description="Low complexity" evidence="3">
    <location>
        <begin position="170"/>
        <end position="191"/>
    </location>
</feature>
<dbReference type="Pfam" id="PF05593">
    <property type="entry name" value="RHS_repeat"/>
    <property type="match status" value="6"/>
</dbReference>
<evidence type="ECO:0000259" key="5">
    <source>
        <dbReference type="Pfam" id="PF20148"/>
    </source>
</evidence>
<dbReference type="PANTHER" id="PTHR32305">
    <property type="match status" value="1"/>
</dbReference>
<proteinExistence type="predicted"/>
<sequence length="1515" mass="166542">MAGYRPRDWHVLDLEGDPTPGDPDRVRSLAKTLHDFADDVSEALRLVNGMAGEDAMLEWVGKSAAVFQDEFSGVPKNLKKLKKSYELCGDALADFWPKLERAQALADRALARAREAQADLSSAQSRLSSADSWVTRANKEADKYKDDPTGSKSTAEKPDEAKVRAATRDAQSAKSAHAKAQSDVNDAQDALDAAKKMAADARKMREEAARDAKSKIDEASDAGIQNRSWWEEVGDWFSDNWDTIVAACKIVVAVVGIVAMIIGGPILGAIVLVAALVVLADTLYKYSKGRASLWDVGLAALDCIPGMKGLTTLGGLAKGLKGLGKVGLKGMAMGVRGLGKSALSMGRQMKKLITRGDPVDLATGELVMSATDVALEGVLPLVLERHYRTNVRSGRFLGPSWTCMLDQRLLLDDTGVRFAVEDGMVLHYPVPDTDVPVLPVVGPAWPLSWDGTADGELVVHRPETGHRLRFRPLQDRSPAELPLAGVSDRNGNTIGVTYRADGTPDEVVHHGGYRIGVTCENKRITELTLRSHPEQPSLVRYGYDDRGNLSAVLNSSGLPLRFDYDDSRRITRWEDRNGVGYRFDYDEAGRCVTGHGMDGFLSYTFAYDDEARRTVAVDSLGHATHYRFNDAHQLVEETDALGHTVTQEWDHRDRLLSRTDQLGRSLRMEWDDAGRPTAVRLPDGSASTTRYNDLGLPVEITEYDGAVLRQAWDERGNCTSVTTADGATTVFTREPTGALSSLTDATGAVHRFTNNPAGQPTSAVDPLGAVFSYTYDPFGRCATVVDPLGGQTRRTWSVEGLLTSRTDPDGTVERWTYDGEGNQVTHTDTMGRTTRFTYGPFDLLTSRTTPDGVRHTFLHDTELRLLQVTGPRGLTWDYRYDAIGNLVAETDFDGRTLVYGYDPARQLVSRTNAVGQTAAFAYDEAGNQTRVTLDGRTTTYLHDRAGRLVRAEGPDAVLTQEYDRGGRIITESVDGRVLATAYDVLGRPVRRTTPSGAVSTYAYDQAGHRTALTAAGRTLAFDHDGLGRETTRRIDSALTLAHAWDSGDRLTGQQLTSPNSALPLTQRTYTYRPDGHVTALDDRTAGRRTFDLDPAGHVLTMRAGERTESYAYDDQGNQTRATWPDRYSAQEARGKRVHQGNRVVRAGGVHYEYDAAGRVVQRRRTRLSRKPDIWRYSWDADDRLTSVVTPDGTVWRYLHDPLGRRVAKQRLTADDQGVAEETRFTWDGPHLVEQTTVRTGSPGTSTLTWERDGVRPLAQTERTALDRAPQDLVDERFYAIVTDIVGTPTELVSENGDIAWRSDATLWGLTAWDDAYATSTPLRFPGQYFDPESQLHHNFFRYYDPVTAAYVSADPLGLDAGPNPRTYVPNPLSWLDYLGLLTCAENADLLAKNLAKEGRAKGAGEAAAHIVPSGMKRNRAAESRALLEKYGVDINDAANGIPLGHPRPHNFTHRKPFLLRLNTHLETTVDRMTTAGYGARAIRSALRGELRSIGQQIERELASGQPAADAVWTAP</sequence>
<dbReference type="PANTHER" id="PTHR32305:SF15">
    <property type="entry name" value="PROTEIN RHSA-RELATED"/>
    <property type="match status" value="1"/>
</dbReference>
<keyword evidence="1" id="KW-0677">Repeat</keyword>
<protein>
    <submittedName>
        <fullName evidence="7">Rhs protein</fullName>
    </submittedName>
</protein>
<dbReference type="InterPro" id="IPR022385">
    <property type="entry name" value="Rhs_assc_core"/>
</dbReference>
<comment type="caution">
    <text evidence="7">The sequence shown here is derived from an EMBL/GenBank/DDBJ whole genome shotgun (WGS) entry which is preliminary data.</text>
</comment>
<keyword evidence="4" id="KW-0472">Membrane</keyword>
<dbReference type="Pfam" id="PF25023">
    <property type="entry name" value="TEN_YD-shell"/>
    <property type="match status" value="1"/>
</dbReference>
<gene>
    <name evidence="7" type="ORF">F7R91_16610</name>
</gene>
<dbReference type="Gene3D" id="1.20.120.330">
    <property type="entry name" value="Nucleotidyltransferases domain 2"/>
    <property type="match status" value="1"/>
</dbReference>
<dbReference type="InterPro" id="IPR032871">
    <property type="entry name" value="AHH_dom_containing"/>
</dbReference>
<dbReference type="Pfam" id="PF20148">
    <property type="entry name" value="DUF6531"/>
    <property type="match status" value="1"/>
</dbReference>
<feature type="coiled-coil region" evidence="2">
    <location>
        <begin position="99"/>
        <end position="126"/>
    </location>
</feature>
<keyword evidence="8" id="KW-1185">Reference proteome</keyword>
<evidence type="ECO:0000256" key="4">
    <source>
        <dbReference type="SAM" id="Phobius"/>
    </source>
</evidence>
<dbReference type="InterPro" id="IPR050708">
    <property type="entry name" value="T6SS_VgrG/RHS"/>
</dbReference>
<dbReference type="NCBIfam" id="TIGR03696">
    <property type="entry name" value="Rhs_assc_core"/>
    <property type="match status" value="1"/>
</dbReference>
<dbReference type="InterPro" id="IPR056823">
    <property type="entry name" value="TEN-like_YD-shell"/>
</dbReference>
<feature type="compositionally biased region" description="Basic and acidic residues" evidence="3">
    <location>
        <begin position="139"/>
        <end position="167"/>
    </location>
</feature>
<feature type="transmembrane region" description="Helical" evidence="4">
    <location>
        <begin position="250"/>
        <end position="280"/>
    </location>
</feature>
<dbReference type="InterPro" id="IPR006530">
    <property type="entry name" value="YD"/>
</dbReference>
<keyword evidence="4" id="KW-1133">Transmembrane helix</keyword>
<feature type="domain" description="DUF6531" evidence="5">
    <location>
        <begin position="356"/>
        <end position="428"/>
    </location>
</feature>
<evidence type="ECO:0000256" key="2">
    <source>
        <dbReference type="SAM" id="Coils"/>
    </source>
</evidence>
<accession>A0A6H9UYI4</accession>
<dbReference type="EMBL" id="VZRB01000010">
    <property type="protein sequence ID" value="KAB1145946.1"/>
    <property type="molecule type" value="Genomic_DNA"/>
</dbReference>
<feature type="region of interest" description="Disordered" evidence="3">
    <location>
        <begin position="139"/>
        <end position="191"/>
    </location>
</feature>
<dbReference type="NCBIfam" id="TIGR01643">
    <property type="entry name" value="YD_repeat_2x"/>
    <property type="match status" value="10"/>
</dbReference>
<evidence type="ECO:0000259" key="6">
    <source>
        <dbReference type="Pfam" id="PF25023"/>
    </source>
</evidence>
<reference evidence="7 8" key="1">
    <citation type="submission" date="2019-09" db="EMBL/GenBank/DDBJ databases">
        <title>Screening of Novel Bioactive Compounds from Soil-Associated.</title>
        <authorList>
            <person name="Zhao S."/>
        </authorList>
    </citation>
    <scope>NUCLEOTIDE SEQUENCE [LARGE SCALE GENOMIC DNA]</scope>
    <source>
        <strain evidence="7 8">HIT-DPA4</strain>
    </source>
</reference>
<evidence type="ECO:0000256" key="1">
    <source>
        <dbReference type="ARBA" id="ARBA00022737"/>
    </source>
</evidence>
<organism evidence="7 8">
    <name type="scientific">Streptomyces luteolifulvus</name>
    <dbReference type="NCBI Taxonomy" id="2615112"/>
    <lineage>
        <taxon>Bacteria</taxon>
        <taxon>Bacillati</taxon>
        <taxon>Actinomycetota</taxon>
        <taxon>Actinomycetes</taxon>
        <taxon>Kitasatosporales</taxon>
        <taxon>Streptomycetaceae</taxon>
        <taxon>Streptomyces</taxon>
    </lineage>
</organism>
<dbReference type="Pfam" id="PF14412">
    <property type="entry name" value="AHH"/>
    <property type="match status" value="1"/>
</dbReference>
<feature type="domain" description="Teneurin-like YD-shell" evidence="6">
    <location>
        <begin position="1092"/>
        <end position="1354"/>
    </location>
</feature>
<dbReference type="InterPro" id="IPR045351">
    <property type="entry name" value="DUF6531"/>
</dbReference>
<name>A0A6H9UYI4_9ACTN</name>
<evidence type="ECO:0000256" key="3">
    <source>
        <dbReference type="SAM" id="MobiDB-lite"/>
    </source>
</evidence>
<dbReference type="Proteomes" id="UP000442707">
    <property type="component" value="Unassembled WGS sequence"/>
</dbReference>
<dbReference type="Gene3D" id="2.180.10.10">
    <property type="entry name" value="RHS repeat-associated core"/>
    <property type="match status" value="4"/>
</dbReference>
<evidence type="ECO:0000313" key="7">
    <source>
        <dbReference type="EMBL" id="KAB1145946.1"/>
    </source>
</evidence>
<dbReference type="RefSeq" id="WP_150949540.1">
    <property type="nucleotide sequence ID" value="NZ_VZRB01000010.1"/>
</dbReference>
<keyword evidence="2" id="KW-0175">Coiled coil</keyword>
<keyword evidence="4" id="KW-0812">Transmembrane</keyword>
<evidence type="ECO:0000313" key="8">
    <source>
        <dbReference type="Proteomes" id="UP000442707"/>
    </source>
</evidence>